<evidence type="ECO:0000313" key="1">
    <source>
        <dbReference type="EMBL" id="MBO0482200.1"/>
    </source>
</evidence>
<name>A0ABS3I0L5_9ENTE</name>
<evidence type="ECO:0000313" key="2">
    <source>
        <dbReference type="Proteomes" id="UP000664832"/>
    </source>
</evidence>
<sequence>MKKLLLNSLKIVAVGVITFDINATCTFIFGQKKLPDLANKYKKNV</sequence>
<dbReference type="Proteomes" id="UP000664832">
    <property type="component" value="Unassembled WGS sequence"/>
</dbReference>
<protein>
    <submittedName>
        <fullName evidence="1">Cyclic lactone autoinducer peptide</fullName>
    </submittedName>
</protein>
<dbReference type="EMBL" id="JAFLWI010000009">
    <property type="protein sequence ID" value="MBO0482200.1"/>
    <property type="molecule type" value="Genomic_DNA"/>
</dbReference>
<comment type="caution">
    <text evidence="1">The sequence shown here is derived from an EMBL/GenBank/DDBJ whole genome shotgun (WGS) entry which is preliminary data.</text>
</comment>
<dbReference type="RefSeq" id="WP_206898922.1">
    <property type="nucleotide sequence ID" value="NZ_JAFLWI010000009.1"/>
</dbReference>
<reference evidence="1 2" key="1">
    <citation type="submission" date="2021-03" db="EMBL/GenBank/DDBJ databases">
        <title>Enterococcal diversity collection.</title>
        <authorList>
            <person name="Gilmore M.S."/>
            <person name="Schwartzman J."/>
            <person name="Van Tyne D."/>
            <person name="Martin M."/>
            <person name="Earl A.M."/>
            <person name="Manson A.L."/>
            <person name="Straub T."/>
            <person name="Salamzade R."/>
            <person name="Saavedra J."/>
            <person name="Lebreton F."/>
            <person name="Prichula J."/>
            <person name="Schaufler K."/>
            <person name="Gaca A."/>
            <person name="Sgardioli B."/>
            <person name="Wagenaar J."/>
            <person name="Strong T."/>
        </authorList>
    </citation>
    <scope>NUCLEOTIDE SEQUENCE [LARGE SCALE GENOMIC DNA]</scope>
    <source>
        <strain evidence="1 2">MSG2901</strain>
    </source>
</reference>
<gene>
    <name evidence="1" type="ORF">JZO71_07700</name>
</gene>
<accession>A0ABS3I0L5</accession>
<organism evidence="1 2">
    <name type="scientific">Candidatus Enterococcus courvalinii</name>
    <dbReference type="NCBI Taxonomy" id="2815329"/>
    <lineage>
        <taxon>Bacteria</taxon>
        <taxon>Bacillati</taxon>
        <taxon>Bacillota</taxon>
        <taxon>Bacilli</taxon>
        <taxon>Lactobacillales</taxon>
        <taxon>Enterococcaceae</taxon>
        <taxon>Enterococcus</taxon>
    </lineage>
</organism>
<proteinExistence type="predicted"/>
<keyword evidence="2" id="KW-1185">Reference proteome</keyword>